<keyword evidence="1" id="KW-0812">Transmembrane</keyword>
<gene>
    <name evidence="2" type="ORF">ACHHYP_06666</name>
</gene>
<sequence>MASLLAANASAYAVYQRLAATDIYAPVPSLWLNTPARAIVGGNLLCGSDVQAWTPINGLYMGFSITNMCGSIFSESIRSNVPQQLAALGCISSTFDLLPAVIDTICSLDTFAPANCTEHHSHAVAFLRSYLEPILDETFMPLVTDASMAVTALNVSIAQYVVDTTTNVTTLALVPLLDATDLPWQFYGWCLLFEWVAGHRDVVRFAGDRGTATVLSAATQPLSMAPDPNALPRSFSFLCLYCVQYVTVTLIVVGAAVVVSAVYHRGHMEAMNLFCVNRVVGLVWVGRPVIFLRSLTAIWLLNTSPLPLVVAGAVTHFAATPLVWYKTLLATSELTWFVYVLNDI</sequence>
<proteinExistence type="predicted"/>
<dbReference type="EMBL" id="JNBR01001113">
    <property type="protein sequence ID" value="OQR88735.1"/>
    <property type="molecule type" value="Genomic_DNA"/>
</dbReference>
<evidence type="ECO:0000313" key="3">
    <source>
        <dbReference type="Proteomes" id="UP000243579"/>
    </source>
</evidence>
<comment type="caution">
    <text evidence="2">The sequence shown here is derived from an EMBL/GenBank/DDBJ whole genome shotgun (WGS) entry which is preliminary data.</text>
</comment>
<keyword evidence="1" id="KW-0472">Membrane</keyword>
<name>A0A1V9YSJ5_ACHHY</name>
<dbReference type="AlphaFoldDB" id="A0A1V9YSJ5"/>
<keyword evidence="1" id="KW-1133">Transmembrane helix</keyword>
<evidence type="ECO:0000256" key="1">
    <source>
        <dbReference type="SAM" id="Phobius"/>
    </source>
</evidence>
<protein>
    <recommendedName>
        <fullName evidence="4">Transmembrane protein</fullName>
    </recommendedName>
</protein>
<feature type="transmembrane region" description="Helical" evidence="1">
    <location>
        <begin position="243"/>
        <end position="263"/>
    </location>
</feature>
<feature type="transmembrane region" description="Helical" evidence="1">
    <location>
        <begin position="306"/>
        <end position="325"/>
    </location>
</feature>
<evidence type="ECO:0000313" key="2">
    <source>
        <dbReference type="EMBL" id="OQR88735.1"/>
    </source>
</evidence>
<dbReference type="Proteomes" id="UP000243579">
    <property type="component" value="Unassembled WGS sequence"/>
</dbReference>
<reference evidence="2 3" key="1">
    <citation type="journal article" date="2014" name="Genome Biol. Evol.">
        <title>The secreted proteins of Achlya hypogyna and Thraustotheca clavata identify the ancestral oomycete secretome and reveal gene acquisitions by horizontal gene transfer.</title>
        <authorList>
            <person name="Misner I."/>
            <person name="Blouin N."/>
            <person name="Leonard G."/>
            <person name="Richards T.A."/>
            <person name="Lane C.E."/>
        </authorList>
    </citation>
    <scope>NUCLEOTIDE SEQUENCE [LARGE SCALE GENOMIC DNA]</scope>
    <source>
        <strain evidence="2 3">ATCC 48635</strain>
    </source>
</reference>
<feature type="non-terminal residue" evidence="2">
    <location>
        <position position="344"/>
    </location>
</feature>
<organism evidence="2 3">
    <name type="scientific">Achlya hypogyna</name>
    <name type="common">Oomycete</name>
    <name type="synonym">Protoachlya hypogyna</name>
    <dbReference type="NCBI Taxonomy" id="1202772"/>
    <lineage>
        <taxon>Eukaryota</taxon>
        <taxon>Sar</taxon>
        <taxon>Stramenopiles</taxon>
        <taxon>Oomycota</taxon>
        <taxon>Saprolegniomycetes</taxon>
        <taxon>Saprolegniales</taxon>
        <taxon>Achlyaceae</taxon>
        <taxon>Achlya</taxon>
    </lineage>
</organism>
<evidence type="ECO:0008006" key="4">
    <source>
        <dbReference type="Google" id="ProtNLM"/>
    </source>
</evidence>
<keyword evidence="3" id="KW-1185">Reference proteome</keyword>
<accession>A0A1V9YSJ5</accession>